<reference evidence="3" key="1">
    <citation type="submission" date="2020-01" db="EMBL/GenBank/DDBJ databases">
        <authorList>
            <consortium name="DOE Joint Genome Institute"/>
            <person name="Haridas S."/>
            <person name="Albert R."/>
            <person name="Binder M."/>
            <person name="Bloem J."/>
            <person name="Labutti K."/>
            <person name="Salamov A."/>
            <person name="Andreopoulos B."/>
            <person name="Baker S.E."/>
            <person name="Barry K."/>
            <person name="Bills G."/>
            <person name="Bluhm B.H."/>
            <person name="Cannon C."/>
            <person name="Castanera R."/>
            <person name="Culley D.E."/>
            <person name="Daum C."/>
            <person name="Ezra D."/>
            <person name="Gonzalez J.B."/>
            <person name="Henrissat B."/>
            <person name="Kuo A."/>
            <person name="Liang C."/>
            <person name="Lipzen A."/>
            <person name="Lutzoni F."/>
            <person name="Magnuson J."/>
            <person name="Mondo S."/>
            <person name="Nolan M."/>
            <person name="Ohm R."/>
            <person name="Pangilinan J."/>
            <person name="Park H.-J."/>
            <person name="Ramirez L."/>
            <person name="Alfaro M."/>
            <person name="Sun H."/>
            <person name="Tritt A."/>
            <person name="Yoshinaga Y."/>
            <person name="Zwiers L.-H."/>
            <person name="Turgeon B.G."/>
            <person name="Goodwin S.B."/>
            <person name="Spatafora J.W."/>
            <person name="Crous P.W."/>
            <person name="Grigoriev I.V."/>
        </authorList>
    </citation>
    <scope>NUCLEOTIDE SEQUENCE</scope>
    <source>
        <strain evidence="3">CBS 342.82</strain>
    </source>
</reference>
<name>A0A6J3M4J9_9PEZI</name>
<accession>A0A6J3M4J9</accession>
<proteinExistence type="predicted"/>
<feature type="compositionally biased region" description="Basic and acidic residues" evidence="1">
    <location>
        <begin position="65"/>
        <end position="77"/>
    </location>
</feature>
<dbReference type="RefSeq" id="XP_033459991.1">
    <property type="nucleotide sequence ID" value="XM_033599734.1"/>
</dbReference>
<sequence length="225" mass="24128">MGPHAVRSQSLDRWATSGASASEKETSNIANLLKHRRGFSAVIRNLCQRAPASAKHHAKTAAHPSSREQEGRNDTQSRRNRRLSKRPLAVLVVLPLRPEAIVIRLQSSDVLLVGLASLDVLLLQGSEVLPIFLVGGDGPLDLSLGFSQTLEFLVQVVTSLVVADLLLFGDAAASQHGLEAGPFLFGGLDAGFEVGFLTAEDVVVERGHGVDDSGAREILWWKKGS</sequence>
<feature type="region of interest" description="Disordered" evidence="1">
    <location>
        <begin position="1"/>
        <end position="25"/>
    </location>
</feature>
<gene>
    <name evidence="3" type="ORF">K489DRAFT_221216</name>
</gene>
<evidence type="ECO:0000256" key="1">
    <source>
        <dbReference type="SAM" id="MobiDB-lite"/>
    </source>
</evidence>
<keyword evidence="2" id="KW-1185">Reference proteome</keyword>
<dbReference type="GeneID" id="54357533"/>
<dbReference type="AlphaFoldDB" id="A0A6J3M4J9"/>
<feature type="region of interest" description="Disordered" evidence="1">
    <location>
        <begin position="53"/>
        <end position="80"/>
    </location>
</feature>
<reference evidence="3" key="2">
    <citation type="submission" date="2020-04" db="EMBL/GenBank/DDBJ databases">
        <authorList>
            <consortium name="NCBI Genome Project"/>
        </authorList>
    </citation>
    <scope>NUCLEOTIDE SEQUENCE</scope>
    <source>
        <strain evidence="3">CBS 342.82</strain>
    </source>
</reference>
<evidence type="ECO:0000313" key="2">
    <source>
        <dbReference type="Proteomes" id="UP000504637"/>
    </source>
</evidence>
<organism evidence="3">
    <name type="scientific">Dissoconium aciculare CBS 342.82</name>
    <dbReference type="NCBI Taxonomy" id="1314786"/>
    <lineage>
        <taxon>Eukaryota</taxon>
        <taxon>Fungi</taxon>
        <taxon>Dikarya</taxon>
        <taxon>Ascomycota</taxon>
        <taxon>Pezizomycotina</taxon>
        <taxon>Dothideomycetes</taxon>
        <taxon>Dothideomycetidae</taxon>
        <taxon>Mycosphaerellales</taxon>
        <taxon>Dissoconiaceae</taxon>
        <taxon>Dissoconium</taxon>
    </lineage>
</organism>
<reference evidence="3" key="3">
    <citation type="submission" date="2025-08" db="UniProtKB">
        <authorList>
            <consortium name="RefSeq"/>
        </authorList>
    </citation>
    <scope>IDENTIFICATION</scope>
    <source>
        <strain evidence="3">CBS 342.82</strain>
    </source>
</reference>
<evidence type="ECO:0000313" key="3">
    <source>
        <dbReference type="RefSeq" id="XP_033459991.1"/>
    </source>
</evidence>
<dbReference type="Proteomes" id="UP000504637">
    <property type="component" value="Unplaced"/>
</dbReference>
<protein>
    <submittedName>
        <fullName evidence="3">Uncharacterized protein</fullName>
    </submittedName>
</protein>